<feature type="domain" description="Methyltransferase small" evidence="6">
    <location>
        <begin position="115"/>
        <end position="220"/>
    </location>
</feature>
<dbReference type="EC" id="2.1.1.297" evidence="5"/>
<name>A0A8J6XTX0_9BACT</name>
<accession>A0A8J6XTX0</accession>
<evidence type="ECO:0000259" key="7">
    <source>
        <dbReference type="Pfam" id="PF17827"/>
    </source>
</evidence>
<evidence type="ECO:0000256" key="3">
    <source>
        <dbReference type="ARBA" id="ARBA00022691"/>
    </source>
</evidence>
<sequence>MARETVGDLLWRAEACLAAAAIPDAALEAEFLLAHFLRTDRGGILVRKREPVDGPLLPLIEDGIRRRAGREPFQYITGRQEFYGREFHVDPRVLIPRPETEQLIDLSLGLLPPGAAQVADLGTGSGCIAVTLAAERPDLHFDAVDRSRDALEAAAGNAERCHVEDRIRFHHLDLADLPASWDQRFDLVVSNPPYVSEAEWAGLAPEVRDHEPRQALVPDGEADRMYASLAVSASRVLKEQGVMVLELGHDSAGAAVQGAVSAGFGYTEVHPDFQGIQRMLVAGKGKRT</sequence>
<dbReference type="GO" id="GO:0102559">
    <property type="term" value="F:peptide chain release factor N(5)-glutamine methyltransferase activity"/>
    <property type="evidence" value="ECO:0007669"/>
    <property type="project" value="UniProtKB-EC"/>
</dbReference>
<evidence type="ECO:0000256" key="2">
    <source>
        <dbReference type="ARBA" id="ARBA00022679"/>
    </source>
</evidence>
<reference evidence="8 9" key="1">
    <citation type="submission" date="2020-08" db="EMBL/GenBank/DDBJ databases">
        <title>Acidobacteriota in marine sediments use diverse sulfur dissimilation pathways.</title>
        <authorList>
            <person name="Wasmund K."/>
        </authorList>
    </citation>
    <scope>NUCLEOTIDE SEQUENCE [LARGE SCALE GENOMIC DNA]</scope>
    <source>
        <strain evidence="8">MAG AM4</strain>
    </source>
</reference>
<dbReference type="GO" id="GO:0003676">
    <property type="term" value="F:nucleic acid binding"/>
    <property type="evidence" value="ECO:0007669"/>
    <property type="project" value="InterPro"/>
</dbReference>
<dbReference type="SUPFAM" id="SSF53335">
    <property type="entry name" value="S-adenosyl-L-methionine-dependent methyltransferases"/>
    <property type="match status" value="1"/>
</dbReference>
<dbReference type="InterPro" id="IPR019874">
    <property type="entry name" value="RF_methyltr_PrmC"/>
</dbReference>
<dbReference type="Pfam" id="PF05175">
    <property type="entry name" value="MTS"/>
    <property type="match status" value="1"/>
</dbReference>
<comment type="caution">
    <text evidence="8">The sequence shown here is derived from an EMBL/GenBank/DDBJ whole genome shotgun (WGS) entry which is preliminary data.</text>
</comment>
<dbReference type="InterPro" id="IPR007848">
    <property type="entry name" value="Small_mtfrase_dom"/>
</dbReference>
<protein>
    <recommendedName>
        <fullName evidence="5">Release factor glutamine methyltransferase</fullName>
        <shortName evidence="5">RF MTase</shortName>
        <ecNumber evidence="5">2.1.1.297</ecNumber>
    </recommendedName>
    <alternativeName>
        <fullName evidence="5">N5-glutamine methyltransferase PrmC</fullName>
    </alternativeName>
    <alternativeName>
        <fullName evidence="5">Protein-(glutamine-N5) MTase PrmC</fullName>
    </alternativeName>
    <alternativeName>
        <fullName evidence="5">Protein-glutamine N-methyltransferase PrmC</fullName>
    </alternativeName>
</protein>
<feature type="binding site" evidence="5">
    <location>
        <position position="191"/>
    </location>
    <ligand>
        <name>S-adenosyl-L-methionine</name>
        <dbReference type="ChEBI" id="CHEBI:59789"/>
    </ligand>
</feature>
<feature type="binding site" evidence="5">
    <location>
        <begin position="122"/>
        <end position="126"/>
    </location>
    <ligand>
        <name>S-adenosyl-L-methionine</name>
        <dbReference type="ChEBI" id="CHEBI:59789"/>
    </ligand>
</feature>
<keyword evidence="1 5" id="KW-0489">Methyltransferase</keyword>
<comment type="similarity">
    <text evidence="5">Belongs to the protein N5-glutamine methyltransferase family. PrmC subfamily.</text>
</comment>
<feature type="binding site" evidence="5">
    <location>
        <begin position="191"/>
        <end position="194"/>
    </location>
    <ligand>
        <name>substrate</name>
    </ligand>
</feature>
<dbReference type="Proteomes" id="UP000648239">
    <property type="component" value="Unassembled WGS sequence"/>
</dbReference>
<dbReference type="Pfam" id="PF17827">
    <property type="entry name" value="PrmC_N"/>
    <property type="match status" value="1"/>
</dbReference>
<dbReference type="HAMAP" id="MF_02126">
    <property type="entry name" value="RF_methyltr_PrmC"/>
    <property type="match status" value="1"/>
</dbReference>
<comment type="function">
    <text evidence="5">Methylates the class 1 translation termination release factors RF1/PrfA and RF2/PrfB on the glutamine residue of the universally conserved GGQ motif.</text>
</comment>
<dbReference type="InterPro" id="IPR029063">
    <property type="entry name" value="SAM-dependent_MTases_sf"/>
</dbReference>
<evidence type="ECO:0000259" key="6">
    <source>
        <dbReference type="Pfam" id="PF05175"/>
    </source>
</evidence>
<proteinExistence type="inferred from homology"/>
<evidence type="ECO:0000313" key="9">
    <source>
        <dbReference type="Proteomes" id="UP000648239"/>
    </source>
</evidence>
<keyword evidence="2 5" id="KW-0808">Transferase</keyword>
<dbReference type="Gene3D" id="1.10.8.10">
    <property type="entry name" value="DNA helicase RuvA subunit, C-terminal domain"/>
    <property type="match status" value="1"/>
</dbReference>
<gene>
    <name evidence="5 8" type="primary">prmC</name>
    <name evidence="8" type="ORF">IFK94_01570</name>
</gene>
<evidence type="ECO:0000256" key="5">
    <source>
        <dbReference type="HAMAP-Rule" id="MF_02126"/>
    </source>
</evidence>
<dbReference type="InterPro" id="IPR040758">
    <property type="entry name" value="PrmC_N"/>
</dbReference>
<keyword evidence="3 5" id="KW-0949">S-adenosyl-L-methionine</keyword>
<dbReference type="InterPro" id="IPR002052">
    <property type="entry name" value="DNA_methylase_N6_adenine_CS"/>
</dbReference>
<dbReference type="EMBL" id="JACXWD010000003">
    <property type="protein sequence ID" value="MBD3866786.1"/>
    <property type="molecule type" value="Genomic_DNA"/>
</dbReference>
<dbReference type="AlphaFoldDB" id="A0A8J6XTX0"/>
<dbReference type="PANTHER" id="PTHR18895">
    <property type="entry name" value="HEMK METHYLTRANSFERASE"/>
    <property type="match status" value="1"/>
</dbReference>
<evidence type="ECO:0000256" key="4">
    <source>
        <dbReference type="ARBA" id="ARBA00048391"/>
    </source>
</evidence>
<organism evidence="8 9">
    <name type="scientific">Candidatus Polarisedimenticola svalbardensis</name>
    <dbReference type="NCBI Taxonomy" id="2886004"/>
    <lineage>
        <taxon>Bacteria</taxon>
        <taxon>Pseudomonadati</taxon>
        <taxon>Acidobacteriota</taxon>
        <taxon>Candidatus Polarisedimenticolia</taxon>
        <taxon>Candidatus Polarisedimenticolales</taxon>
        <taxon>Candidatus Polarisedimenticolaceae</taxon>
        <taxon>Candidatus Polarisedimenticola</taxon>
    </lineage>
</organism>
<dbReference type="InterPro" id="IPR050320">
    <property type="entry name" value="N5-glutamine_MTase"/>
</dbReference>
<comment type="catalytic activity">
    <reaction evidence="4 5">
        <text>L-glutaminyl-[peptide chain release factor] + S-adenosyl-L-methionine = N(5)-methyl-L-glutaminyl-[peptide chain release factor] + S-adenosyl-L-homocysteine + H(+)</text>
        <dbReference type="Rhea" id="RHEA:42896"/>
        <dbReference type="Rhea" id="RHEA-COMP:10271"/>
        <dbReference type="Rhea" id="RHEA-COMP:10272"/>
        <dbReference type="ChEBI" id="CHEBI:15378"/>
        <dbReference type="ChEBI" id="CHEBI:30011"/>
        <dbReference type="ChEBI" id="CHEBI:57856"/>
        <dbReference type="ChEBI" id="CHEBI:59789"/>
        <dbReference type="ChEBI" id="CHEBI:61891"/>
        <dbReference type="EC" id="2.1.1.297"/>
    </reaction>
</comment>
<comment type="caution">
    <text evidence="5">Lacks conserved residue(s) required for the propagation of feature annotation.</text>
</comment>
<feature type="domain" description="Release factor glutamine methyltransferase N-terminal" evidence="7">
    <location>
        <begin position="8"/>
        <end position="78"/>
    </location>
</feature>
<dbReference type="Gene3D" id="3.40.50.150">
    <property type="entry name" value="Vaccinia Virus protein VP39"/>
    <property type="match status" value="1"/>
</dbReference>
<dbReference type="InterPro" id="IPR004556">
    <property type="entry name" value="HemK-like"/>
</dbReference>
<dbReference type="GO" id="GO:0032259">
    <property type="term" value="P:methylation"/>
    <property type="evidence" value="ECO:0007669"/>
    <property type="project" value="UniProtKB-KW"/>
</dbReference>
<evidence type="ECO:0000313" key="8">
    <source>
        <dbReference type="EMBL" id="MBD3866786.1"/>
    </source>
</evidence>
<dbReference type="PANTHER" id="PTHR18895:SF74">
    <property type="entry name" value="MTRF1L RELEASE FACTOR GLUTAMINE METHYLTRANSFERASE"/>
    <property type="match status" value="1"/>
</dbReference>
<evidence type="ECO:0000256" key="1">
    <source>
        <dbReference type="ARBA" id="ARBA00022603"/>
    </source>
</evidence>
<dbReference type="PROSITE" id="PS00092">
    <property type="entry name" value="N6_MTASE"/>
    <property type="match status" value="1"/>
</dbReference>
<dbReference type="NCBIfam" id="TIGR03534">
    <property type="entry name" value="RF_mod_PrmC"/>
    <property type="match status" value="1"/>
</dbReference>
<dbReference type="NCBIfam" id="TIGR00536">
    <property type="entry name" value="hemK_fam"/>
    <property type="match status" value="1"/>
</dbReference>
<feature type="binding site" evidence="5">
    <location>
        <position position="145"/>
    </location>
    <ligand>
        <name>S-adenosyl-L-methionine</name>
        <dbReference type="ChEBI" id="CHEBI:59789"/>
    </ligand>
</feature>
<dbReference type="CDD" id="cd02440">
    <property type="entry name" value="AdoMet_MTases"/>
    <property type="match status" value="1"/>
</dbReference>